<feature type="chain" id="PRO_5015641791" evidence="1">
    <location>
        <begin position="24"/>
        <end position="320"/>
    </location>
</feature>
<protein>
    <submittedName>
        <fullName evidence="2">Type IX secretion system PorP/SprF family membrane protein</fullName>
    </submittedName>
</protein>
<comment type="caution">
    <text evidence="2">The sequence shown here is derived from an EMBL/GenBank/DDBJ whole genome shotgun (WGS) entry which is preliminary data.</text>
</comment>
<keyword evidence="1" id="KW-0732">Signal</keyword>
<organism evidence="2 3">
    <name type="scientific">Mongoliibacter ruber</name>
    <dbReference type="NCBI Taxonomy" id="1750599"/>
    <lineage>
        <taxon>Bacteria</taxon>
        <taxon>Pseudomonadati</taxon>
        <taxon>Bacteroidota</taxon>
        <taxon>Cytophagia</taxon>
        <taxon>Cytophagales</taxon>
        <taxon>Cyclobacteriaceae</taxon>
        <taxon>Mongoliibacter</taxon>
    </lineage>
</organism>
<dbReference type="Pfam" id="PF11751">
    <property type="entry name" value="PorP_SprF"/>
    <property type="match status" value="1"/>
</dbReference>
<name>A0A2T0WLI7_9BACT</name>
<dbReference type="OrthoDB" id="978914at2"/>
<sequence length="320" mass="35847">MANFTKTILFLALSVLLNFGVTAQTRKYVSQFSLLQNYYNPALTGYEGSSFRGFVRDQWAGFEGAPKTYFASAEFDLADFNSAPDPMSAGKNAVGFNLMHDRYGAFVDTELMLSYASRIQIGEKTHIRLGAGVNYNTVRLDGSNMTTEQSNDPTISQYIHGFANMQVLDFNIGMALTHPKYYVSYAMHNVNQGALNSGDVFMDRKAPVSVVQAGYRSMVTDNFGIASNFMFRSQSDLPDNIEFNLKAILMDKIWVGAGHRVDYANNFQFGLILPAVRIGYVYEMPSVGAYLLPNTTHEFLAVFPIFRKNVRTSKDEVLIW</sequence>
<gene>
    <name evidence="2" type="ORF">CLW00_106196</name>
</gene>
<dbReference type="Proteomes" id="UP000238157">
    <property type="component" value="Unassembled WGS sequence"/>
</dbReference>
<evidence type="ECO:0000313" key="3">
    <source>
        <dbReference type="Proteomes" id="UP000238157"/>
    </source>
</evidence>
<reference evidence="2 3" key="1">
    <citation type="submission" date="2018-03" db="EMBL/GenBank/DDBJ databases">
        <title>Genomic Encyclopedia of Archaeal and Bacterial Type Strains, Phase II (KMG-II): from individual species to whole genera.</title>
        <authorList>
            <person name="Goeker M."/>
        </authorList>
    </citation>
    <scope>NUCLEOTIDE SEQUENCE [LARGE SCALE GENOMIC DNA]</scope>
    <source>
        <strain evidence="2 3">DSM 27929</strain>
    </source>
</reference>
<dbReference type="AlphaFoldDB" id="A0A2T0WLI7"/>
<dbReference type="InterPro" id="IPR019861">
    <property type="entry name" value="PorP/SprF_Bacteroidetes"/>
</dbReference>
<evidence type="ECO:0000256" key="1">
    <source>
        <dbReference type="SAM" id="SignalP"/>
    </source>
</evidence>
<dbReference type="RefSeq" id="WP_106133855.1">
    <property type="nucleotide sequence ID" value="NZ_PVTR01000006.1"/>
</dbReference>
<dbReference type="NCBIfam" id="TIGR03519">
    <property type="entry name" value="T9SS_PorP_fam"/>
    <property type="match status" value="1"/>
</dbReference>
<keyword evidence="3" id="KW-1185">Reference proteome</keyword>
<proteinExistence type="predicted"/>
<feature type="signal peptide" evidence="1">
    <location>
        <begin position="1"/>
        <end position="23"/>
    </location>
</feature>
<evidence type="ECO:0000313" key="2">
    <source>
        <dbReference type="EMBL" id="PRY87570.1"/>
    </source>
</evidence>
<dbReference type="EMBL" id="PVTR01000006">
    <property type="protein sequence ID" value="PRY87570.1"/>
    <property type="molecule type" value="Genomic_DNA"/>
</dbReference>
<accession>A0A2T0WLI7</accession>